<dbReference type="RefSeq" id="WP_157023271.1">
    <property type="nucleotide sequence ID" value="NZ_WQLV01000008.1"/>
</dbReference>
<sequence length="49" mass="5171">MQFVLKVMNVLGLAALMLLFGAMQFGQPTLPAQVLAPPSIDTQVLDGQG</sequence>
<proteinExistence type="predicted"/>
<evidence type="ECO:0000313" key="1">
    <source>
        <dbReference type="EMBL" id="MVO17011.1"/>
    </source>
</evidence>
<keyword evidence="2" id="KW-1185">Reference proteome</keyword>
<evidence type="ECO:0000313" key="2">
    <source>
        <dbReference type="Proteomes" id="UP000478892"/>
    </source>
</evidence>
<dbReference type="AlphaFoldDB" id="A0A6L6WI77"/>
<protein>
    <submittedName>
        <fullName evidence="1">Uncharacterized protein</fullName>
    </submittedName>
</protein>
<comment type="caution">
    <text evidence="1">The sequence shown here is derived from an EMBL/GenBank/DDBJ whole genome shotgun (WGS) entry which is preliminary data.</text>
</comment>
<name>A0A6L6WI77_9RHOB</name>
<organism evidence="1 2">
    <name type="scientific">Parasedimentitalea huanghaiensis</name>
    <dbReference type="NCBI Taxonomy" id="2682100"/>
    <lineage>
        <taxon>Bacteria</taxon>
        <taxon>Pseudomonadati</taxon>
        <taxon>Pseudomonadota</taxon>
        <taxon>Alphaproteobacteria</taxon>
        <taxon>Rhodobacterales</taxon>
        <taxon>Paracoccaceae</taxon>
        <taxon>Parasedimentitalea</taxon>
    </lineage>
</organism>
<accession>A0A6L6WI77</accession>
<dbReference type="Proteomes" id="UP000478892">
    <property type="component" value="Unassembled WGS sequence"/>
</dbReference>
<gene>
    <name evidence="1" type="ORF">GO984_14430</name>
</gene>
<dbReference type="EMBL" id="WQLV01000008">
    <property type="protein sequence ID" value="MVO17011.1"/>
    <property type="molecule type" value="Genomic_DNA"/>
</dbReference>
<reference evidence="1 2" key="1">
    <citation type="submission" date="2019-12" db="EMBL/GenBank/DDBJ databases">
        <authorList>
            <person name="Zhang Y.-J."/>
        </authorList>
    </citation>
    <scope>NUCLEOTIDE SEQUENCE [LARGE SCALE GENOMIC DNA]</scope>
    <source>
        <strain evidence="1 2">CY05</strain>
    </source>
</reference>